<dbReference type="InterPro" id="IPR014755">
    <property type="entry name" value="Cu-Rt/internalin_Ig-like"/>
</dbReference>
<dbReference type="AlphaFoldDB" id="A0A8H9GCY9"/>
<dbReference type="GO" id="GO:0042597">
    <property type="term" value="C:periplasmic space"/>
    <property type="evidence" value="ECO:0007669"/>
    <property type="project" value="InterPro"/>
</dbReference>
<evidence type="ECO:0000256" key="6">
    <source>
        <dbReference type="SAM" id="Phobius"/>
    </source>
</evidence>
<name>A0A8H9GCY9_9MICO</name>
<dbReference type="InterPro" id="IPR007348">
    <property type="entry name" value="CopC_dom"/>
</dbReference>
<keyword evidence="6" id="KW-0472">Membrane</keyword>
<keyword evidence="2" id="KW-0479">Metal-binding</keyword>
<dbReference type="GO" id="GO:0005886">
    <property type="term" value="C:plasma membrane"/>
    <property type="evidence" value="ECO:0007669"/>
    <property type="project" value="TreeGrafter"/>
</dbReference>
<dbReference type="Pfam" id="PF04234">
    <property type="entry name" value="CopC"/>
    <property type="match status" value="1"/>
</dbReference>
<dbReference type="GO" id="GO:0030313">
    <property type="term" value="C:cell envelope"/>
    <property type="evidence" value="ECO:0007669"/>
    <property type="project" value="UniProtKB-SubCell"/>
</dbReference>
<evidence type="ECO:0000313" key="8">
    <source>
        <dbReference type="EMBL" id="GGM10471.1"/>
    </source>
</evidence>
<feature type="transmembrane region" description="Helical" evidence="6">
    <location>
        <begin position="202"/>
        <end position="222"/>
    </location>
</feature>
<dbReference type="GO" id="GO:0005507">
    <property type="term" value="F:copper ion binding"/>
    <property type="evidence" value="ECO:0007669"/>
    <property type="project" value="InterPro"/>
</dbReference>
<feature type="compositionally biased region" description="Low complexity" evidence="5">
    <location>
        <begin position="147"/>
        <end position="161"/>
    </location>
</feature>
<keyword evidence="4" id="KW-0186">Copper</keyword>
<reference evidence="8" key="1">
    <citation type="journal article" date="2014" name="Int. J. Syst. Evol. Microbiol.">
        <title>Complete genome sequence of Corynebacterium casei LMG S-19264T (=DSM 44701T), isolated from a smear-ripened cheese.</title>
        <authorList>
            <consortium name="US DOE Joint Genome Institute (JGI-PGF)"/>
            <person name="Walter F."/>
            <person name="Albersmeier A."/>
            <person name="Kalinowski J."/>
            <person name="Ruckert C."/>
        </authorList>
    </citation>
    <scope>NUCLEOTIDE SEQUENCE</scope>
    <source>
        <strain evidence="8">JCM 3051</strain>
    </source>
</reference>
<sequence length="256" mass="25535">MPDVSSAVPVALARPAGRRRLAVTAAFAAVLTLVAVLLTAGPASAHDQLLSSDPKDGATLESAPSSITLTFSSAPLDTGIEIVLEGPDGVTARGEDIQVDDRAVTARLDDGLPAGTYDVAWHVVSSDGHPIDGELSWTVESGPEPGPSETAAPEASATASETQDEAAQDEAAQDEAADGEGARSSAPAELAGSGDGAGPSGLAVGAGILAAVLVVAGLAVIMRRKILENDRLRAADEAGPAAGGKRNDNPDGKAHD</sequence>
<feature type="region of interest" description="Disordered" evidence="5">
    <location>
        <begin position="230"/>
        <end position="256"/>
    </location>
</feature>
<dbReference type="PANTHER" id="PTHR34820">
    <property type="entry name" value="INNER MEMBRANE PROTEIN YEBZ"/>
    <property type="match status" value="1"/>
</dbReference>
<comment type="subcellular location">
    <subcellularLocation>
        <location evidence="1">Cell envelope</location>
    </subcellularLocation>
</comment>
<dbReference type="PANTHER" id="PTHR34820:SF4">
    <property type="entry name" value="INNER MEMBRANE PROTEIN YEBZ"/>
    <property type="match status" value="1"/>
</dbReference>
<protein>
    <submittedName>
        <fullName evidence="8">Copper resistance protein CopC</fullName>
    </submittedName>
</protein>
<dbReference type="RefSeq" id="WP_171106705.1">
    <property type="nucleotide sequence ID" value="NZ_BMPT01000001.1"/>
</dbReference>
<evidence type="ECO:0000256" key="3">
    <source>
        <dbReference type="ARBA" id="ARBA00022729"/>
    </source>
</evidence>
<comment type="caution">
    <text evidence="8">The sequence shown here is derived from an EMBL/GenBank/DDBJ whole genome shotgun (WGS) entry which is preliminary data.</text>
</comment>
<evidence type="ECO:0000256" key="2">
    <source>
        <dbReference type="ARBA" id="ARBA00022723"/>
    </source>
</evidence>
<dbReference type="Gene3D" id="2.60.40.1220">
    <property type="match status" value="1"/>
</dbReference>
<dbReference type="InterPro" id="IPR014756">
    <property type="entry name" value="Ig_E-set"/>
</dbReference>
<evidence type="ECO:0000313" key="9">
    <source>
        <dbReference type="Proteomes" id="UP000655589"/>
    </source>
</evidence>
<keyword evidence="6" id="KW-0812">Transmembrane</keyword>
<keyword evidence="6" id="KW-1133">Transmembrane helix</keyword>
<dbReference type="EMBL" id="BMPT01000001">
    <property type="protein sequence ID" value="GGM10471.1"/>
    <property type="molecule type" value="Genomic_DNA"/>
</dbReference>
<evidence type="ECO:0000259" key="7">
    <source>
        <dbReference type="Pfam" id="PF04234"/>
    </source>
</evidence>
<reference evidence="8" key="2">
    <citation type="submission" date="2020-09" db="EMBL/GenBank/DDBJ databases">
        <authorList>
            <person name="Sun Q."/>
            <person name="Ohkuma M."/>
        </authorList>
    </citation>
    <scope>NUCLEOTIDE SEQUENCE</scope>
    <source>
        <strain evidence="8">JCM 3051</strain>
    </source>
</reference>
<dbReference type="Proteomes" id="UP000655589">
    <property type="component" value="Unassembled WGS sequence"/>
</dbReference>
<keyword evidence="9" id="KW-1185">Reference proteome</keyword>
<dbReference type="GO" id="GO:0006825">
    <property type="term" value="P:copper ion transport"/>
    <property type="evidence" value="ECO:0007669"/>
    <property type="project" value="InterPro"/>
</dbReference>
<feature type="compositionally biased region" description="Basic and acidic residues" evidence="5">
    <location>
        <begin position="245"/>
        <end position="256"/>
    </location>
</feature>
<feature type="domain" description="CopC" evidence="7">
    <location>
        <begin position="46"/>
        <end position="139"/>
    </location>
</feature>
<feature type="compositionally biased region" description="Acidic residues" evidence="5">
    <location>
        <begin position="162"/>
        <end position="178"/>
    </location>
</feature>
<dbReference type="SUPFAM" id="SSF81296">
    <property type="entry name" value="E set domains"/>
    <property type="match status" value="1"/>
</dbReference>
<evidence type="ECO:0000256" key="4">
    <source>
        <dbReference type="ARBA" id="ARBA00023008"/>
    </source>
</evidence>
<evidence type="ECO:0000256" key="5">
    <source>
        <dbReference type="SAM" id="MobiDB-lite"/>
    </source>
</evidence>
<proteinExistence type="predicted"/>
<dbReference type="InterPro" id="IPR032694">
    <property type="entry name" value="CopC/D"/>
</dbReference>
<gene>
    <name evidence="8" type="ORF">GCM10010102_02860</name>
</gene>
<evidence type="ECO:0000256" key="1">
    <source>
        <dbReference type="ARBA" id="ARBA00004196"/>
    </source>
</evidence>
<organism evidence="8 9">
    <name type="scientific">Promicromonospora citrea</name>
    <dbReference type="NCBI Taxonomy" id="43677"/>
    <lineage>
        <taxon>Bacteria</taxon>
        <taxon>Bacillati</taxon>
        <taxon>Actinomycetota</taxon>
        <taxon>Actinomycetes</taxon>
        <taxon>Micrococcales</taxon>
        <taxon>Promicromonosporaceae</taxon>
        <taxon>Promicromonospora</taxon>
    </lineage>
</organism>
<dbReference type="GO" id="GO:0046688">
    <property type="term" value="P:response to copper ion"/>
    <property type="evidence" value="ECO:0007669"/>
    <property type="project" value="InterPro"/>
</dbReference>
<keyword evidence="3" id="KW-0732">Signal</keyword>
<accession>A0A8H9GCY9</accession>
<feature type="region of interest" description="Disordered" evidence="5">
    <location>
        <begin position="132"/>
        <end position="195"/>
    </location>
</feature>